<evidence type="ECO:0000313" key="2">
    <source>
        <dbReference type="Proteomes" id="UP000186922"/>
    </source>
</evidence>
<organism evidence="1 2">
    <name type="scientific">Ramazzottius varieornatus</name>
    <name type="common">Water bear</name>
    <name type="synonym">Tardigrade</name>
    <dbReference type="NCBI Taxonomy" id="947166"/>
    <lineage>
        <taxon>Eukaryota</taxon>
        <taxon>Metazoa</taxon>
        <taxon>Ecdysozoa</taxon>
        <taxon>Tardigrada</taxon>
        <taxon>Eutardigrada</taxon>
        <taxon>Parachela</taxon>
        <taxon>Hypsibioidea</taxon>
        <taxon>Ramazzottiidae</taxon>
        <taxon>Ramazzottius</taxon>
    </lineage>
</organism>
<protein>
    <submittedName>
        <fullName evidence="1">Uncharacterized protein</fullName>
    </submittedName>
</protein>
<sequence>MASDRLHLFQRRGRAKSRASRRILSDQLAEDIHPFVRGQLFQRLLLRDCPCSERTEWRSEESYPKDGMDPYPASVMDSVLRLSCSKTRVGLNPRCLPVFSSRNYGSSFHHSCSQRIPISIEDISNCTSS</sequence>
<accession>A0A1D1V7B3</accession>
<evidence type="ECO:0000313" key="1">
    <source>
        <dbReference type="EMBL" id="GAU96665.1"/>
    </source>
</evidence>
<dbReference type="EMBL" id="BDGG01000003">
    <property type="protein sequence ID" value="GAU96665.1"/>
    <property type="molecule type" value="Genomic_DNA"/>
</dbReference>
<dbReference type="AlphaFoldDB" id="A0A1D1V7B3"/>
<name>A0A1D1V7B3_RAMVA</name>
<proteinExistence type="predicted"/>
<keyword evidence="2" id="KW-1185">Reference proteome</keyword>
<reference evidence="1 2" key="1">
    <citation type="journal article" date="2016" name="Nat. Commun.">
        <title>Extremotolerant tardigrade genome and improved radiotolerance of human cultured cells by tardigrade-unique protein.</title>
        <authorList>
            <person name="Hashimoto T."/>
            <person name="Horikawa D.D."/>
            <person name="Saito Y."/>
            <person name="Kuwahara H."/>
            <person name="Kozuka-Hata H."/>
            <person name="Shin-I T."/>
            <person name="Minakuchi Y."/>
            <person name="Ohishi K."/>
            <person name="Motoyama A."/>
            <person name="Aizu T."/>
            <person name="Enomoto A."/>
            <person name="Kondo K."/>
            <person name="Tanaka S."/>
            <person name="Hara Y."/>
            <person name="Koshikawa S."/>
            <person name="Sagara H."/>
            <person name="Miura T."/>
            <person name="Yokobori S."/>
            <person name="Miyagawa K."/>
            <person name="Suzuki Y."/>
            <person name="Kubo T."/>
            <person name="Oyama M."/>
            <person name="Kohara Y."/>
            <person name="Fujiyama A."/>
            <person name="Arakawa K."/>
            <person name="Katayama T."/>
            <person name="Toyoda A."/>
            <person name="Kunieda T."/>
        </authorList>
    </citation>
    <scope>NUCLEOTIDE SEQUENCE [LARGE SCALE GENOMIC DNA]</scope>
    <source>
        <strain evidence="1 2">YOKOZUNA-1</strain>
    </source>
</reference>
<dbReference type="Proteomes" id="UP000186922">
    <property type="component" value="Unassembled WGS sequence"/>
</dbReference>
<gene>
    <name evidence="1" type="primary">RvY_08081</name>
    <name evidence="1" type="synonym">RvY_08081.2</name>
    <name evidence="1" type="ORF">RvY_08081-2</name>
</gene>
<comment type="caution">
    <text evidence="1">The sequence shown here is derived from an EMBL/GenBank/DDBJ whole genome shotgun (WGS) entry which is preliminary data.</text>
</comment>